<dbReference type="Proteomes" id="UP000024842">
    <property type="component" value="Unassembled WGS sequence"/>
</dbReference>
<reference evidence="1 2" key="1">
    <citation type="journal article" date="2014" name="FEMS Microbiol. Lett.">
        <title>Draft genome sequences of three Holospora species (Holospora obtusa, Holospora undulata, and Holospora elegans), endonuclear symbiotic bacteria of the ciliate Paramecium caudatum.</title>
        <authorList>
            <person name="Dohra H."/>
            <person name="Tanaka K."/>
            <person name="Suzuki T."/>
            <person name="Fujishima M."/>
            <person name="Suzuki H."/>
        </authorList>
    </citation>
    <scope>NUCLEOTIDE SEQUENCE [LARGE SCALE GENOMIC DNA]</scope>
    <source>
        <strain evidence="1 2">E1</strain>
    </source>
</reference>
<dbReference type="AlphaFoldDB" id="A0A023DYH1"/>
<name>A0A023DYH1_9PROT</name>
<organism evidence="1 2">
    <name type="scientific">Holospora elegans E1</name>
    <dbReference type="NCBI Taxonomy" id="1427503"/>
    <lineage>
        <taxon>Bacteria</taxon>
        <taxon>Pseudomonadati</taxon>
        <taxon>Pseudomonadota</taxon>
        <taxon>Alphaproteobacteria</taxon>
        <taxon>Holosporales</taxon>
        <taxon>Holosporaceae</taxon>
        <taxon>Holospora</taxon>
    </lineage>
</organism>
<accession>A0A023DYH1</accession>
<dbReference type="Pfam" id="PF05494">
    <property type="entry name" value="MlaC"/>
    <property type="match status" value="1"/>
</dbReference>
<dbReference type="InterPro" id="IPR008869">
    <property type="entry name" value="MlaC/ttg2D"/>
</dbReference>
<evidence type="ECO:0000313" key="1">
    <source>
        <dbReference type="EMBL" id="GAJ46010.1"/>
    </source>
</evidence>
<gene>
    <name evidence="1" type="ORF">HE1_00330</name>
</gene>
<proteinExistence type="predicted"/>
<evidence type="ECO:0000313" key="2">
    <source>
        <dbReference type="Proteomes" id="UP000024842"/>
    </source>
</evidence>
<keyword evidence="2" id="KW-1185">Reference proteome</keyword>
<dbReference type="InterPro" id="IPR042245">
    <property type="entry name" value="Tgt2/MlaC_sf"/>
</dbReference>
<comment type="caution">
    <text evidence="1">The sequence shown here is derived from an EMBL/GenBank/DDBJ whole genome shotgun (WGS) entry which is preliminary data.</text>
</comment>
<dbReference type="STRING" id="1427503.HE1_00330"/>
<dbReference type="Gene3D" id="3.10.450.710">
    <property type="entry name" value="Tgt2/MlaC"/>
    <property type="match status" value="1"/>
</dbReference>
<protein>
    <submittedName>
        <fullName evidence="1">Toluene tolerance, Ttg2</fullName>
    </submittedName>
</protein>
<dbReference type="EMBL" id="BAUP01000055">
    <property type="protein sequence ID" value="GAJ46010.1"/>
    <property type="molecule type" value="Genomic_DNA"/>
</dbReference>
<dbReference type="OrthoDB" id="8479159at2"/>
<sequence length="223" mass="25727">MYSNFVVFYSMYRFNIFFVFCSCFVHVPWVNADNDQQCSLDTEKAREEAVSCVREFGTQLVQLLSKQASFSDVQDLIQQTFDMNKMAQRCCPVKYKTLTQEQQNLYEKQFTRSVCRAYHNILKKYYTPKGNLEDHFKVDVNKSRCYPGREGISCTVVTDVFASNGAKISVKWLSKGGKIENFVVEGTDMRAAKKRDMKTRYKQCGSDFSKFLENISESDGSSS</sequence>